<organism evidence="1 2">
    <name type="scientific">Brachionus plicatilis</name>
    <name type="common">Marine rotifer</name>
    <name type="synonym">Brachionus muelleri</name>
    <dbReference type="NCBI Taxonomy" id="10195"/>
    <lineage>
        <taxon>Eukaryota</taxon>
        <taxon>Metazoa</taxon>
        <taxon>Spiralia</taxon>
        <taxon>Gnathifera</taxon>
        <taxon>Rotifera</taxon>
        <taxon>Eurotatoria</taxon>
        <taxon>Monogononta</taxon>
        <taxon>Pseudotrocha</taxon>
        <taxon>Ploima</taxon>
        <taxon>Brachionidae</taxon>
        <taxon>Brachionus</taxon>
    </lineage>
</organism>
<dbReference type="Proteomes" id="UP000276133">
    <property type="component" value="Unassembled WGS sequence"/>
</dbReference>
<proteinExistence type="predicted"/>
<gene>
    <name evidence="1" type="ORF">BpHYR1_041068</name>
</gene>
<accession>A0A3M7QW38</accession>
<dbReference type="AlphaFoldDB" id="A0A3M7QW38"/>
<evidence type="ECO:0000313" key="2">
    <source>
        <dbReference type="Proteomes" id="UP000276133"/>
    </source>
</evidence>
<name>A0A3M7QW38_BRAPC</name>
<dbReference type="EMBL" id="REGN01004921">
    <property type="protein sequence ID" value="RNA15587.1"/>
    <property type="molecule type" value="Genomic_DNA"/>
</dbReference>
<evidence type="ECO:0000313" key="1">
    <source>
        <dbReference type="EMBL" id="RNA15587.1"/>
    </source>
</evidence>
<reference evidence="1 2" key="1">
    <citation type="journal article" date="2018" name="Sci. Rep.">
        <title>Genomic signatures of local adaptation to the degree of environmental predictability in rotifers.</title>
        <authorList>
            <person name="Franch-Gras L."/>
            <person name="Hahn C."/>
            <person name="Garcia-Roger E.M."/>
            <person name="Carmona M.J."/>
            <person name="Serra M."/>
            <person name="Gomez A."/>
        </authorList>
    </citation>
    <scope>NUCLEOTIDE SEQUENCE [LARGE SCALE GENOMIC DNA]</scope>
    <source>
        <strain evidence="1">HYR1</strain>
    </source>
</reference>
<sequence>MVIKPGNSIKWNFRNSIKLNLKSLDRPLTHHDLLTYLSRSLSEEEKSKVISVGNFSSNRFWIIEFHPSLNTVNLFERPVLIKNRQFKFEDPNKFKIDDGRKSATLRFHFLPTNITDQTIARFINNLKLKDLEIKEISNEKFKEDGWTEVNNGIKRVRILYPIEINEQIQNLVGPTTESVLEDPANQTLEDVDQDWTDVLKPAYEIRKRGKAITYDLFKSFEDFDVILKEIKDGTINGNTWIFKVSRWR</sequence>
<dbReference type="OrthoDB" id="6510896at2759"/>
<protein>
    <submittedName>
        <fullName evidence="1">Uncharacterized protein</fullName>
    </submittedName>
</protein>
<keyword evidence="2" id="KW-1185">Reference proteome</keyword>
<comment type="caution">
    <text evidence="1">The sequence shown here is derived from an EMBL/GenBank/DDBJ whole genome shotgun (WGS) entry which is preliminary data.</text>
</comment>